<feature type="region of interest" description="Disordered" evidence="7">
    <location>
        <begin position="164"/>
        <end position="204"/>
    </location>
</feature>
<dbReference type="InterPro" id="IPR037202">
    <property type="entry name" value="ESCRT_assembly_dom"/>
</dbReference>
<dbReference type="GO" id="GO:0043162">
    <property type="term" value="P:ubiquitin-dependent protein catabolic process via the multivesicular body sorting pathway"/>
    <property type="evidence" value="ECO:0007669"/>
    <property type="project" value="TreeGrafter"/>
</dbReference>
<feature type="compositionally biased region" description="Polar residues" evidence="7">
    <location>
        <begin position="1"/>
        <end position="11"/>
    </location>
</feature>
<evidence type="ECO:0000313" key="9">
    <source>
        <dbReference type="EMBL" id="CAJ1965427.1"/>
    </source>
</evidence>
<keyword evidence="6" id="KW-0175">Coiled coil</keyword>
<organism evidence="9 10">
    <name type="scientific">Cylindrotheca closterium</name>
    <dbReference type="NCBI Taxonomy" id="2856"/>
    <lineage>
        <taxon>Eukaryota</taxon>
        <taxon>Sar</taxon>
        <taxon>Stramenopiles</taxon>
        <taxon>Ochrophyta</taxon>
        <taxon>Bacillariophyta</taxon>
        <taxon>Bacillariophyceae</taxon>
        <taxon>Bacillariophycidae</taxon>
        <taxon>Bacillariales</taxon>
        <taxon>Bacillariaceae</taxon>
        <taxon>Cylindrotheca</taxon>
    </lineage>
</organism>
<dbReference type="InterPro" id="IPR029012">
    <property type="entry name" value="Helix_hairpin_bin_sf"/>
</dbReference>
<dbReference type="GO" id="GO:0006612">
    <property type="term" value="P:protein targeting to membrane"/>
    <property type="evidence" value="ECO:0007669"/>
    <property type="project" value="TreeGrafter"/>
</dbReference>
<proteinExistence type="inferred from homology"/>
<dbReference type="GO" id="GO:0006623">
    <property type="term" value="P:protein targeting to vacuole"/>
    <property type="evidence" value="ECO:0007669"/>
    <property type="project" value="TreeGrafter"/>
</dbReference>
<dbReference type="PANTHER" id="PTHR13678">
    <property type="entry name" value="VACUOLAR PROTEIN SORTING-ASSOCIATED PROTEIN 37"/>
    <property type="match status" value="1"/>
</dbReference>
<reference evidence="9" key="1">
    <citation type="submission" date="2023-08" db="EMBL/GenBank/DDBJ databases">
        <authorList>
            <person name="Audoor S."/>
            <person name="Bilcke G."/>
        </authorList>
    </citation>
    <scope>NUCLEOTIDE SEQUENCE</scope>
</reference>
<feature type="region of interest" description="Disordered" evidence="7">
    <location>
        <begin position="1"/>
        <end position="37"/>
    </location>
</feature>
<dbReference type="GO" id="GO:0000813">
    <property type="term" value="C:ESCRT I complex"/>
    <property type="evidence" value="ECO:0007669"/>
    <property type="project" value="TreeGrafter"/>
</dbReference>
<dbReference type="Gene3D" id="1.10.287.660">
    <property type="entry name" value="Helix hairpin bin"/>
    <property type="match status" value="1"/>
</dbReference>
<accession>A0AAD2JMN1</accession>
<dbReference type="Pfam" id="PF07200">
    <property type="entry name" value="Mod_r"/>
    <property type="match status" value="1"/>
</dbReference>
<dbReference type="PANTHER" id="PTHR13678:SF2">
    <property type="entry name" value="VACUOLAR PROTEIN SORTING-ASSOCIATED PROTEIN 37A"/>
    <property type="match status" value="1"/>
</dbReference>
<keyword evidence="4" id="KW-0967">Endosome</keyword>
<dbReference type="Proteomes" id="UP001295423">
    <property type="component" value="Unassembled WGS sequence"/>
</dbReference>
<keyword evidence="10" id="KW-1185">Reference proteome</keyword>
<comment type="caution">
    <text evidence="9">The sequence shown here is derived from an EMBL/GenBank/DDBJ whole genome shotgun (WGS) entry which is preliminary data.</text>
</comment>
<dbReference type="EMBL" id="CAKOGP040002202">
    <property type="protein sequence ID" value="CAJ1965427.1"/>
    <property type="molecule type" value="Genomic_DNA"/>
</dbReference>
<comment type="similarity">
    <text evidence="2">Belongs to the VPS37 family.</text>
</comment>
<evidence type="ECO:0000256" key="2">
    <source>
        <dbReference type="ARBA" id="ARBA00007617"/>
    </source>
</evidence>
<feature type="domain" description="VPS37 C-terminal" evidence="8">
    <location>
        <begin position="241"/>
        <end position="384"/>
    </location>
</feature>
<evidence type="ECO:0000259" key="8">
    <source>
        <dbReference type="Pfam" id="PF07200"/>
    </source>
</evidence>
<evidence type="ECO:0000256" key="7">
    <source>
        <dbReference type="SAM" id="MobiDB-lite"/>
    </source>
</evidence>
<dbReference type="AlphaFoldDB" id="A0AAD2JMN1"/>
<dbReference type="SUPFAM" id="SSF140111">
    <property type="entry name" value="Endosomal sorting complex assembly domain"/>
    <property type="match status" value="1"/>
</dbReference>
<dbReference type="InterPro" id="IPR009851">
    <property type="entry name" value="Mod_r"/>
</dbReference>
<evidence type="ECO:0000313" key="10">
    <source>
        <dbReference type="Proteomes" id="UP001295423"/>
    </source>
</evidence>
<feature type="coiled-coil region" evidence="6">
    <location>
        <begin position="266"/>
        <end position="300"/>
    </location>
</feature>
<feature type="compositionally biased region" description="Polar residues" evidence="7">
    <location>
        <begin position="164"/>
        <end position="174"/>
    </location>
</feature>
<feature type="compositionally biased region" description="Low complexity" evidence="7">
    <location>
        <begin position="185"/>
        <end position="204"/>
    </location>
</feature>
<name>A0AAD2JMN1_9STRA</name>
<gene>
    <name evidence="9" type="ORF">CYCCA115_LOCUS21110</name>
</gene>
<evidence type="ECO:0000256" key="1">
    <source>
        <dbReference type="ARBA" id="ARBA00004177"/>
    </source>
</evidence>
<protein>
    <recommendedName>
        <fullName evidence="8">VPS37 C-terminal domain-containing protein</fullName>
    </recommendedName>
</protein>
<keyword evidence="3" id="KW-0813">Transport</keyword>
<evidence type="ECO:0000256" key="3">
    <source>
        <dbReference type="ARBA" id="ARBA00022448"/>
    </source>
</evidence>
<keyword evidence="5" id="KW-0653">Protein transport</keyword>
<comment type="subcellular location">
    <subcellularLocation>
        <location evidence="1">Endosome</location>
    </subcellularLocation>
</comment>
<sequence length="395" mass="44598">MFSWSNGSGTKTYPGRRLNGEASGAVEGSIRPPNSSFTRAQHLKSYVEDSTLKRSTRRVSSDDTTYDTVFQTTEGDTLILRVNMPLQSSFASFCPAMTLAGVRCKHPWVEPQRMRVTGYDPIQSEHAWNECGLLLGNAVHDVVKYFQLNPPQILEFTDRGLESVQTKTKKTTPPANDGLHNGTAQTPPRYQQQHQQQQQGSQAPPSYEIFAKQTNTPPRPNPPPDVPLPAIPQTFPTVDTMERDELDSKMGEDFAFQAYVQALPVYEELQTIRSGKAEEVKKLAEENLSKESELKELHQSVAAKQKELHEKITAFEVLEKQQNDLCQPPDKKITLKKLNKAKKEAFEKAEEYAEEWIQDGAASVDDFVKEFVELRKVHHLRGAKMEILQNSTQQI</sequence>
<evidence type="ECO:0000256" key="6">
    <source>
        <dbReference type="SAM" id="Coils"/>
    </source>
</evidence>
<evidence type="ECO:0000256" key="5">
    <source>
        <dbReference type="ARBA" id="ARBA00022927"/>
    </source>
</evidence>
<evidence type="ECO:0000256" key="4">
    <source>
        <dbReference type="ARBA" id="ARBA00022753"/>
    </source>
</evidence>